<dbReference type="OrthoDB" id="1432457at2759"/>
<reference evidence="2 3" key="1">
    <citation type="submission" date="2019-12" db="EMBL/GenBank/DDBJ databases">
        <authorList>
            <person name="Alioto T."/>
            <person name="Alioto T."/>
            <person name="Gomez Garrido J."/>
        </authorList>
    </citation>
    <scope>NUCLEOTIDE SEQUENCE [LARGE SCALE GENOMIC DNA]</scope>
</reference>
<comment type="caution">
    <text evidence="2">The sequence shown here is derived from an EMBL/GenBank/DDBJ whole genome shotgun (WGS) entry which is preliminary data.</text>
</comment>
<organism evidence="2 3">
    <name type="scientific">Olea europaea subsp. europaea</name>
    <dbReference type="NCBI Taxonomy" id="158383"/>
    <lineage>
        <taxon>Eukaryota</taxon>
        <taxon>Viridiplantae</taxon>
        <taxon>Streptophyta</taxon>
        <taxon>Embryophyta</taxon>
        <taxon>Tracheophyta</taxon>
        <taxon>Spermatophyta</taxon>
        <taxon>Magnoliopsida</taxon>
        <taxon>eudicotyledons</taxon>
        <taxon>Gunneridae</taxon>
        <taxon>Pentapetalae</taxon>
        <taxon>asterids</taxon>
        <taxon>lamiids</taxon>
        <taxon>Lamiales</taxon>
        <taxon>Oleaceae</taxon>
        <taxon>Oleeae</taxon>
        <taxon>Olea</taxon>
    </lineage>
</organism>
<dbReference type="InterPro" id="IPR036047">
    <property type="entry name" value="F-box-like_dom_sf"/>
</dbReference>
<gene>
    <name evidence="2" type="ORF">OLEA9_A044790</name>
</gene>
<dbReference type="Proteomes" id="UP000594638">
    <property type="component" value="Unassembled WGS sequence"/>
</dbReference>
<protein>
    <submittedName>
        <fullName evidence="2">F-box At3g56470-like</fullName>
    </submittedName>
</protein>
<proteinExistence type="predicted"/>
<evidence type="ECO:0000259" key="1">
    <source>
        <dbReference type="Pfam" id="PF03478"/>
    </source>
</evidence>
<dbReference type="AlphaFoldDB" id="A0A8S0RIA0"/>
<dbReference type="SUPFAM" id="SSF81383">
    <property type="entry name" value="F-box domain"/>
    <property type="match status" value="1"/>
</dbReference>
<dbReference type="InterPro" id="IPR005174">
    <property type="entry name" value="KIB1-4_b-propeller"/>
</dbReference>
<dbReference type="Gramene" id="OE9A044790T1">
    <property type="protein sequence ID" value="OE9A044790C1"/>
    <property type="gene ID" value="OE9A044790"/>
</dbReference>
<dbReference type="PANTHER" id="PTHR45463:SF8">
    <property type="entry name" value="OS09G0392200 PROTEIN"/>
    <property type="match status" value="1"/>
</dbReference>
<sequence length="164" mass="18180">MAPSSPTNSNGSSFSEDQIVPWVDLPPGLLSPIANSLGIIDLLSVRGVCKDWRLAPSTASAEIEYVPTTEPWFILYGETEICTLYTPNVKKIYSINFPELKNSTCLASNQGWLLLFQEGSIFFFCPFSRARIDLPRFPHQEMSDHVAAFSCPPTSLECIVSVMN</sequence>
<evidence type="ECO:0000313" key="2">
    <source>
        <dbReference type="EMBL" id="CAA2979444.1"/>
    </source>
</evidence>
<evidence type="ECO:0000313" key="3">
    <source>
        <dbReference type="Proteomes" id="UP000594638"/>
    </source>
</evidence>
<dbReference type="Pfam" id="PF03478">
    <property type="entry name" value="Beta-prop_KIB1-4"/>
    <property type="match status" value="1"/>
</dbReference>
<dbReference type="EMBL" id="CACTIH010003629">
    <property type="protein sequence ID" value="CAA2979444.1"/>
    <property type="molecule type" value="Genomic_DNA"/>
</dbReference>
<accession>A0A8S0RIA0</accession>
<feature type="domain" description="KIB1-4 beta-propeller" evidence="1">
    <location>
        <begin position="85"/>
        <end position="163"/>
    </location>
</feature>
<keyword evidence="3" id="KW-1185">Reference proteome</keyword>
<dbReference type="PANTHER" id="PTHR45463">
    <property type="entry name" value="OS09G0392200 PROTEIN"/>
    <property type="match status" value="1"/>
</dbReference>
<name>A0A8S0RIA0_OLEEU</name>